<proteinExistence type="predicted"/>
<sequence length="321" mass="33579">MEQESSVAPSAVRTALAGVLAPTLPLAAAAVRAGSIDADQLYVLGELIEALRADGRDADLLAEVERTLVRAALTEPGADLAPLATDLWVTYASQPADDVPWDVEPELLDDVWSGRPAAGDVADVGQVLPAPEAVSSASDAVEPARRHDGEAPCHGAQEVHVVPDPIETHEPAEEPDHAARHEAVDVVDAGHSCRGPEAARPPGVADEPGRARRRAFDALGGVVLGGTAVAPELTEATDLARAAVDRDVGRVLDGVLTSGSTEPLEERCVDSVARTASRRRVLATTQHRALGPEPRHASGRSPPAMRHPRARPVPRTTRPAC</sequence>
<dbReference type="EMBL" id="JBBEGL010000003">
    <property type="protein sequence ID" value="MEJ2887437.1"/>
    <property type="molecule type" value="Genomic_DNA"/>
</dbReference>
<feature type="region of interest" description="Disordered" evidence="1">
    <location>
        <begin position="283"/>
        <end position="321"/>
    </location>
</feature>
<organism evidence="2 3">
    <name type="scientific">Actinomycetospora aeridis</name>
    <dbReference type="NCBI Taxonomy" id="3129231"/>
    <lineage>
        <taxon>Bacteria</taxon>
        <taxon>Bacillati</taxon>
        <taxon>Actinomycetota</taxon>
        <taxon>Actinomycetes</taxon>
        <taxon>Pseudonocardiales</taxon>
        <taxon>Pseudonocardiaceae</taxon>
        <taxon>Actinomycetospora</taxon>
    </lineage>
</organism>
<reference evidence="2 3" key="1">
    <citation type="submission" date="2024-03" db="EMBL/GenBank/DDBJ databases">
        <title>Actinomycetospora sp. OC33-EN06, a novel actinomycete isolated from wild orchid (Aerides multiflora).</title>
        <authorList>
            <person name="Suriyachadkun C."/>
        </authorList>
    </citation>
    <scope>NUCLEOTIDE SEQUENCE [LARGE SCALE GENOMIC DNA]</scope>
    <source>
        <strain evidence="2 3">OC33-EN06</strain>
    </source>
</reference>
<name>A0ABU8N678_9PSEU</name>
<evidence type="ECO:0000313" key="3">
    <source>
        <dbReference type="Proteomes" id="UP001370100"/>
    </source>
</evidence>
<evidence type="ECO:0008006" key="4">
    <source>
        <dbReference type="Google" id="ProtNLM"/>
    </source>
</evidence>
<dbReference type="Proteomes" id="UP001370100">
    <property type="component" value="Unassembled WGS sequence"/>
</dbReference>
<evidence type="ECO:0000256" key="1">
    <source>
        <dbReference type="SAM" id="MobiDB-lite"/>
    </source>
</evidence>
<gene>
    <name evidence="2" type="ORF">WCD41_13335</name>
</gene>
<evidence type="ECO:0000313" key="2">
    <source>
        <dbReference type="EMBL" id="MEJ2887437.1"/>
    </source>
</evidence>
<accession>A0ABU8N678</accession>
<keyword evidence="3" id="KW-1185">Reference proteome</keyword>
<dbReference type="RefSeq" id="WP_337713905.1">
    <property type="nucleotide sequence ID" value="NZ_JBBEGL010000003.1"/>
</dbReference>
<comment type="caution">
    <text evidence="2">The sequence shown here is derived from an EMBL/GenBank/DDBJ whole genome shotgun (WGS) entry which is preliminary data.</text>
</comment>
<protein>
    <recommendedName>
        <fullName evidence="4">DUF222 domain-containing protein</fullName>
    </recommendedName>
</protein>